<comment type="function">
    <text evidence="1 6">Component of the ribosome assembly machinery. Nuclear paralog of the ribosomal protein P0, it binds pre-60S subunits at an early stage of assembly in the nucleolus, and is replaced by P0 in cytoplasmic pre-60S subunits and mature 80S ribosomes.</text>
</comment>
<dbReference type="EMBL" id="ML977184">
    <property type="protein sequence ID" value="KAF1982452.1"/>
    <property type="molecule type" value="Genomic_DNA"/>
</dbReference>
<keyword evidence="5 6" id="KW-0539">Nucleus</keyword>
<evidence type="ECO:0000256" key="6">
    <source>
        <dbReference type="RuleBase" id="RU364039"/>
    </source>
</evidence>
<evidence type="ECO:0000256" key="2">
    <source>
        <dbReference type="ARBA" id="ARBA00008889"/>
    </source>
</evidence>
<dbReference type="InterPro" id="IPR043164">
    <property type="entry name" value="Ribosomal_uL10-like_insert_sf"/>
</dbReference>
<dbReference type="CDD" id="cd05796">
    <property type="entry name" value="Ribosomal_P0_like"/>
    <property type="match status" value="1"/>
</dbReference>
<dbReference type="AlphaFoldDB" id="A0A6G1GNP8"/>
<accession>A0A6G1GNP8</accession>
<dbReference type="InterPro" id="IPR051742">
    <property type="entry name" value="Ribosome_Assembly_uL10"/>
</dbReference>
<dbReference type="FunFam" id="3.30.70.1730:FF:000005">
    <property type="entry name" value="Ribosome assembly factor mrt4"/>
    <property type="match status" value="1"/>
</dbReference>
<evidence type="ECO:0000256" key="5">
    <source>
        <dbReference type="ARBA" id="ARBA00023242"/>
    </source>
</evidence>
<evidence type="ECO:0000313" key="8">
    <source>
        <dbReference type="EMBL" id="KAF1982452.1"/>
    </source>
</evidence>
<dbReference type="Pfam" id="PF00466">
    <property type="entry name" value="Ribosomal_L10"/>
    <property type="match status" value="1"/>
</dbReference>
<organism evidence="8 9">
    <name type="scientific">Aulographum hederae CBS 113979</name>
    <dbReference type="NCBI Taxonomy" id="1176131"/>
    <lineage>
        <taxon>Eukaryota</taxon>
        <taxon>Fungi</taxon>
        <taxon>Dikarya</taxon>
        <taxon>Ascomycota</taxon>
        <taxon>Pezizomycotina</taxon>
        <taxon>Dothideomycetes</taxon>
        <taxon>Pleosporomycetidae</taxon>
        <taxon>Aulographales</taxon>
        <taxon>Aulographaceae</taxon>
    </lineage>
</organism>
<sequence length="246" mass="27399">MPKSKRAKVVHLSKVDKKDKDNKDRLYTSIREAADKYQHVFVFSVDNMRNTYLKDVRSEFSDSRLFFGKTKVMAKALGTTTETSYLPALSSLSTYLHGSVGLLFTSRPPSSLLSHFSSYSGIDYLRAGVPAPRDFIIPAGVVHSRGGEIPSSEDVPVAHSMETTLRKWGMPTRLDKGKVLLDEPYTVCREGKEVDSRAASLAKTFGVAMAEFRVKILAYWSAETQEVTVVEGEEGEGMDEDQDEDE</sequence>
<evidence type="ECO:0000313" key="9">
    <source>
        <dbReference type="Proteomes" id="UP000800041"/>
    </source>
</evidence>
<dbReference type="GO" id="GO:0005730">
    <property type="term" value="C:nucleolus"/>
    <property type="evidence" value="ECO:0007669"/>
    <property type="project" value="UniProtKB-SubCell"/>
</dbReference>
<dbReference type="FunFam" id="3.90.105.20:FF:000003">
    <property type="entry name" value="Ribosome assembly factor mrt4"/>
    <property type="match status" value="1"/>
</dbReference>
<evidence type="ECO:0000256" key="3">
    <source>
        <dbReference type="ARBA" id="ARBA00011117"/>
    </source>
</evidence>
<dbReference type="GO" id="GO:0000027">
    <property type="term" value="P:ribosomal large subunit assembly"/>
    <property type="evidence" value="ECO:0007669"/>
    <property type="project" value="InterPro"/>
</dbReference>
<dbReference type="PANTHER" id="PTHR45841">
    <property type="entry name" value="MRNA TURNOVER PROTEIN 4 MRTO4"/>
    <property type="match status" value="1"/>
</dbReference>
<comment type="subunit">
    <text evidence="3 6">Associates with the pre-60S ribosomal particle.</text>
</comment>
<proteinExistence type="inferred from homology"/>
<evidence type="ECO:0000256" key="4">
    <source>
        <dbReference type="ARBA" id="ARBA00022490"/>
    </source>
</evidence>
<evidence type="ECO:0000256" key="1">
    <source>
        <dbReference type="ARBA" id="ARBA00004046"/>
    </source>
</evidence>
<reference evidence="8" key="1">
    <citation type="journal article" date="2020" name="Stud. Mycol.">
        <title>101 Dothideomycetes genomes: a test case for predicting lifestyles and emergence of pathogens.</title>
        <authorList>
            <person name="Haridas S."/>
            <person name="Albert R."/>
            <person name="Binder M."/>
            <person name="Bloem J."/>
            <person name="Labutti K."/>
            <person name="Salamov A."/>
            <person name="Andreopoulos B."/>
            <person name="Baker S."/>
            <person name="Barry K."/>
            <person name="Bills G."/>
            <person name="Bluhm B."/>
            <person name="Cannon C."/>
            <person name="Castanera R."/>
            <person name="Culley D."/>
            <person name="Daum C."/>
            <person name="Ezra D."/>
            <person name="Gonzalez J."/>
            <person name="Henrissat B."/>
            <person name="Kuo A."/>
            <person name="Liang C."/>
            <person name="Lipzen A."/>
            <person name="Lutzoni F."/>
            <person name="Magnuson J."/>
            <person name="Mondo S."/>
            <person name="Nolan M."/>
            <person name="Ohm R."/>
            <person name="Pangilinan J."/>
            <person name="Park H.-J."/>
            <person name="Ramirez L."/>
            <person name="Alfaro M."/>
            <person name="Sun H."/>
            <person name="Tritt A."/>
            <person name="Yoshinaga Y."/>
            <person name="Zwiers L.-H."/>
            <person name="Turgeon B."/>
            <person name="Goodwin S."/>
            <person name="Spatafora J."/>
            <person name="Crous P."/>
            <person name="Grigoriev I."/>
        </authorList>
    </citation>
    <scope>NUCLEOTIDE SEQUENCE</scope>
    <source>
        <strain evidence="8">CBS 113979</strain>
    </source>
</reference>
<dbReference type="Gene3D" id="3.30.70.1730">
    <property type="match status" value="1"/>
</dbReference>
<dbReference type="OrthoDB" id="10262308at2759"/>
<comment type="similarity">
    <text evidence="2 6">Belongs to the universal ribosomal protein uL10 family.</text>
</comment>
<dbReference type="InterPro" id="IPR043141">
    <property type="entry name" value="Ribosomal_uL10-like_sf"/>
</dbReference>
<evidence type="ECO:0000259" key="7">
    <source>
        <dbReference type="Pfam" id="PF17777"/>
    </source>
</evidence>
<gene>
    <name evidence="8" type="ORF">K402DRAFT_384594</name>
</gene>
<dbReference type="InterPro" id="IPR040637">
    <property type="entry name" value="Ribosomal_uL10-like_insert"/>
</dbReference>
<dbReference type="PANTHER" id="PTHR45841:SF1">
    <property type="entry name" value="MRNA TURNOVER PROTEIN 4 HOMOLOG"/>
    <property type="match status" value="1"/>
</dbReference>
<dbReference type="Pfam" id="PF17777">
    <property type="entry name" value="RL10P_insert"/>
    <property type="match status" value="1"/>
</dbReference>
<dbReference type="GO" id="GO:0005737">
    <property type="term" value="C:cytoplasm"/>
    <property type="evidence" value="ECO:0007669"/>
    <property type="project" value="UniProtKB-SubCell"/>
</dbReference>
<dbReference type="SUPFAM" id="SSF160369">
    <property type="entry name" value="Ribosomal protein L10-like"/>
    <property type="match status" value="1"/>
</dbReference>
<name>A0A6G1GNP8_9PEZI</name>
<dbReference type="GO" id="GO:0030687">
    <property type="term" value="C:preribosome, large subunit precursor"/>
    <property type="evidence" value="ECO:0007669"/>
    <property type="project" value="TreeGrafter"/>
</dbReference>
<feature type="domain" description="Large ribosomal subunit protein uL10-like insertion" evidence="7">
    <location>
        <begin position="126"/>
        <end position="207"/>
    </location>
</feature>
<keyword evidence="6" id="KW-0690">Ribosome biogenesis</keyword>
<keyword evidence="4 6" id="KW-0963">Cytoplasm</keyword>
<dbReference type="Proteomes" id="UP000800041">
    <property type="component" value="Unassembled WGS sequence"/>
</dbReference>
<dbReference type="InterPro" id="IPR033867">
    <property type="entry name" value="Mrt4"/>
</dbReference>
<dbReference type="GO" id="GO:0006364">
    <property type="term" value="P:rRNA processing"/>
    <property type="evidence" value="ECO:0007669"/>
    <property type="project" value="TreeGrafter"/>
</dbReference>
<dbReference type="GO" id="GO:0003723">
    <property type="term" value="F:RNA binding"/>
    <property type="evidence" value="ECO:0007669"/>
    <property type="project" value="TreeGrafter"/>
</dbReference>
<dbReference type="GO" id="GO:0000956">
    <property type="term" value="P:nuclear-transcribed mRNA catabolic process"/>
    <property type="evidence" value="ECO:0007669"/>
    <property type="project" value="TreeGrafter"/>
</dbReference>
<keyword evidence="9" id="KW-1185">Reference proteome</keyword>
<dbReference type="Gene3D" id="3.90.105.20">
    <property type="match status" value="1"/>
</dbReference>
<dbReference type="InterPro" id="IPR001790">
    <property type="entry name" value="Ribosomal_uL10"/>
</dbReference>
<protein>
    <recommendedName>
        <fullName evidence="6">Ribosome assembly factor mrt4</fullName>
    </recommendedName>
</protein>
<comment type="subcellular location">
    <subcellularLocation>
        <location evidence="6">Cytoplasm</location>
    </subcellularLocation>
    <subcellularLocation>
        <location evidence="6">Nucleus</location>
        <location evidence="6">Nucleolus</location>
    </subcellularLocation>
</comment>